<dbReference type="PANTHER" id="PTHR45947:SF3">
    <property type="entry name" value="SULFOQUINOVOSYL TRANSFERASE SQD2"/>
    <property type="match status" value="1"/>
</dbReference>
<protein>
    <submittedName>
        <fullName evidence="3">Glycosyltransferase</fullName>
    </submittedName>
</protein>
<comment type="caution">
    <text evidence="3">The sequence shown here is derived from an EMBL/GenBank/DDBJ whole genome shotgun (WGS) entry which is preliminary data.</text>
</comment>
<dbReference type="SUPFAM" id="SSF53756">
    <property type="entry name" value="UDP-Glycosyltransferase/glycogen phosphorylase"/>
    <property type="match status" value="1"/>
</dbReference>
<dbReference type="InterPro" id="IPR050194">
    <property type="entry name" value="Glycosyltransferase_grp1"/>
</dbReference>
<dbReference type="PANTHER" id="PTHR45947">
    <property type="entry name" value="SULFOQUINOVOSYL TRANSFERASE SQD2"/>
    <property type="match status" value="1"/>
</dbReference>
<gene>
    <name evidence="3" type="ORF">GAO09_23140</name>
</gene>
<dbReference type="Pfam" id="PF00534">
    <property type="entry name" value="Glycos_transf_1"/>
    <property type="match status" value="1"/>
</dbReference>
<dbReference type="EMBL" id="WIXI01000049">
    <property type="protein sequence ID" value="MQY48935.1"/>
    <property type="molecule type" value="Genomic_DNA"/>
</dbReference>
<organism evidence="3 4">
    <name type="scientific">Endobacterium cereale</name>
    <dbReference type="NCBI Taxonomy" id="2663029"/>
    <lineage>
        <taxon>Bacteria</taxon>
        <taxon>Pseudomonadati</taxon>
        <taxon>Pseudomonadota</taxon>
        <taxon>Alphaproteobacteria</taxon>
        <taxon>Hyphomicrobiales</taxon>
        <taxon>Rhizobiaceae</taxon>
        <taxon>Endobacterium</taxon>
    </lineage>
</organism>
<name>A0A6A8ACA2_9HYPH</name>
<reference evidence="3 4" key="1">
    <citation type="submission" date="2019-11" db="EMBL/GenBank/DDBJ databases">
        <title>Genome analysis of Rhizobacterium cereale a novel genus and species isolated from maize roots in North Spain.</title>
        <authorList>
            <person name="Menendez E."/>
            <person name="Flores-Felix J.D."/>
            <person name="Ramirez-Bahena M.-H."/>
            <person name="Igual J.M."/>
            <person name="Garcia-Fraile P."/>
            <person name="Peix A."/>
            <person name="Velazquez E."/>
        </authorList>
    </citation>
    <scope>NUCLEOTIDE SEQUENCE [LARGE SCALE GENOMIC DNA]</scope>
    <source>
        <strain evidence="3 4">RZME27</strain>
    </source>
</reference>
<evidence type="ECO:0000313" key="3">
    <source>
        <dbReference type="EMBL" id="MQY48935.1"/>
    </source>
</evidence>
<dbReference type="GO" id="GO:0016757">
    <property type="term" value="F:glycosyltransferase activity"/>
    <property type="evidence" value="ECO:0007669"/>
    <property type="project" value="InterPro"/>
</dbReference>
<proteinExistence type="predicted"/>
<evidence type="ECO:0000259" key="1">
    <source>
        <dbReference type="Pfam" id="PF00534"/>
    </source>
</evidence>
<dbReference type="Gene3D" id="3.40.50.2000">
    <property type="entry name" value="Glycogen Phosphorylase B"/>
    <property type="match status" value="2"/>
</dbReference>
<feature type="domain" description="Glycosyltransferase subfamily 4-like N-terminal" evidence="2">
    <location>
        <begin position="33"/>
        <end position="204"/>
    </location>
</feature>
<sequence length="411" mass="44957">MPPRPVRQHKEIAPMRIALFSALYPTPRHPKIVGGAEVFAHQFAEALVASGDEVMVLCNSLEGKRESEFVNGVRVEFITVRNLFPPFQEKQNPAARVLWHVIDDWQTAHADVGKLLDDFRPDVANSNTINGLTADVWRVAKSKKIPTVHTLHDYYLTCPRCSRFHGDKSCGIACTALTVGRRRRAKRVDAVVSVSQRTLDLHLEDGLFGGAAKHVVRNVPNPAITFSPRPLPTAPLRIGYLGRFSEEKGVGLLVEAVARQKPGAVTLALAGNVPEDEKARLRALAPHADLDFVGFVSPSEFYATVDVIAIPSIWEEPGALVLVDALAAGRPVIGSRFGGIPEVIEHGVTGWIVPPGADGFAKAIEALVEDPARVLTAHESLRNRPGRVFEDVVREYRDIYRSVMPVVAEAT</sequence>
<evidence type="ECO:0000313" key="4">
    <source>
        <dbReference type="Proteomes" id="UP000435138"/>
    </source>
</evidence>
<dbReference type="CDD" id="cd03823">
    <property type="entry name" value="GT4_ExpE7-like"/>
    <property type="match status" value="1"/>
</dbReference>
<dbReference type="InterPro" id="IPR001296">
    <property type="entry name" value="Glyco_trans_1"/>
</dbReference>
<keyword evidence="4" id="KW-1185">Reference proteome</keyword>
<keyword evidence="3" id="KW-0808">Transferase</keyword>
<dbReference type="Pfam" id="PF13439">
    <property type="entry name" value="Glyco_transf_4"/>
    <property type="match status" value="1"/>
</dbReference>
<accession>A0A6A8ACA2</accession>
<feature type="domain" description="Glycosyl transferase family 1" evidence="1">
    <location>
        <begin position="232"/>
        <end position="371"/>
    </location>
</feature>
<dbReference type="InterPro" id="IPR028098">
    <property type="entry name" value="Glyco_trans_4-like_N"/>
</dbReference>
<evidence type="ECO:0000259" key="2">
    <source>
        <dbReference type="Pfam" id="PF13439"/>
    </source>
</evidence>
<dbReference type="Proteomes" id="UP000435138">
    <property type="component" value="Unassembled WGS sequence"/>
</dbReference>
<dbReference type="AlphaFoldDB" id="A0A6A8ACA2"/>